<dbReference type="Gene3D" id="3.40.33.10">
    <property type="entry name" value="CAP"/>
    <property type="match status" value="1"/>
</dbReference>
<dbReference type="InterPro" id="IPR014044">
    <property type="entry name" value="CAP_dom"/>
</dbReference>
<keyword evidence="3" id="KW-1185">Reference proteome</keyword>
<reference evidence="2 3" key="1">
    <citation type="submission" date="2019-09" db="EMBL/GenBank/DDBJ databases">
        <title>Draft genome sequence of Ginsengibacter sp. BR5-29.</title>
        <authorList>
            <person name="Im W.-T."/>
        </authorList>
    </citation>
    <scope>NUCLEOTIDE SEQUENCE [LARGE SCALE GENOMIC DNA]</scope>
    <source>
        <strain evidence="2 3">BR5-29</strain>
    </source>
</reference>
<dbReference type="InterPro" id="IPR035940">
    <property type="entry name" value="CAP_sf"/>
</dbReference>
<proteinExistence type="predicted"/>
<name>A0A5J5IFV6_9BACT</name>
<feature type="domain" description="SCP" evidence="1">
    <location>
        <begin position="35"/>
        <end position="149"/>
    </location>
</feature>
<comment type="caution">
    <text evidence="2">The sequence shown here is derived from an EMBL/GenBank/DDBJ whole genome shotgun (WGS) entry which is preliminary data.</text>
</comment>
<dbReference type="AlphaFoldDB" id="A0A5J5IFV6"/>
<dbReference type="RefSeq" id="WP_150416275.1">
    <property type="nucleotide sequence ID" value="NZ_VYQF01000007.1"/>
</dbReference>
<dbReference type="CDD" id="cd05379">
    <property type="entry name" value="CAP_bacterial"/>
    <property type="match status" value="1"/>
</dbReference>
<organism evidence="2 3">
    <name type="scientific">Ginsengibacter hankyongi</name>
    <dbReference type="NCBI Taxonomy" id="2607284"/>
    <lineage>
        <taxon>Bacteria</taxon>
        <taxon>Pseudomonadati</taxon>
        <taxon>Bacteroidota</taxon>
        <taxon>Chitinophagia</taxon>
        <taxon>Chitinophagales</taxon>
        <taxon>Chitinophagaceae</taxon>
        <taxon>Ginsengibacter</taxon>
    </lineage>
</organism>
<protein>
    <submittedName>
        <fullName evidence="2">CAP domain-containing protein</fullName>
    </submittedName>
</protein>
<dbReference type="Pfam" id="PF00188">
    <property type="entry name" value="CAP"/>
    <property type="match status" value="1"/>
</dbReference>
<evidence type="ECO:0000313" key="3">
    <source>
        <dbReference type="Proteomes" id="UP000326903"/>
    </source>
</evidence>
<dbReference type="PANTHER" id="PTHR31157:SF1">
    <property type="entry name" value="SCP DOMAIN-CONTAINING PROTEIN"/>
    <property type="match status" value="1"/>
</dbReference>
<gene>
    <name evidence="2" type="ORF">FW778_18105</name>
</gene>
<accession>A0A5J5IFV6</accession>
<dbReference type="SUPFAM" id="SSF55797">
    <property type="entry name" value="PR-1-like"/>
    <property type="match status" value="1"/>
</dbReference>
<sequence length="151" mass="17046">MKRIFVYVTVICLSLFVSLTSFPRNKSSNPVQDILNQTNQFRRSQGLNNLIIMKGLNAIARKHSEDMASGRIGFGHEGFDKRNAMANKVIKHMHDFAENVAYGPTTGTAVVNLWKNSPGHRRNMLGHYKYIGIGIAKDRQGRIYYTQVFAG</sequence>
<dbReference type="EMBL" id="VYQF01000007">
    <property type="protein sequence ID" value="KAA9036533.1"/>
    <property type="molecule type" value="Genomic_DNA"/>
</dbReference>
<evidence type="ECO:0000313" key="2">
    <source>
        <dbReference type="EMBL" id="KAA9036533.1"/>
    </source>
</evidence>
<dbReference type="PANTHER" id="PTHR31157">
    <property type="entry name" value="SCP DOMAIN-CONTAINING PROTEIN"/>
    <property type="match status" value="1"/>
</dbReference>
<dbReference type="Proteomes" id="UP000326903">
    <property type="component" value="Unassembled WGS sequence"/>
</dbReference>
<evidence type="ECO:0000259" key="1">
    <source>
        <dbReference type="Pfam" id="PF00188"/>
    </source>
</evidence>